<name>A0A6L6Q5M0_9BURK</name>
<evidence type="ECO:0000313" key="2">
    <source>
        <dbReference type="EMBL" id="MTW04432.1"/>
    </source>
</evidence>
<sequence>MADDYSSSTNTLGRLAVGGKITGEFETSSDRDWFKIRLEQGFTYYFAMTGAEKGGGTLTSTSNGSAAALFIYDANGYMAQGLSRISPVTGNLPAMPFTPERTGDYFVEALGWNTGTYTITASAGPKDDYSDYYSDATSLALGSSKSGVIGTINDFDWYSSILTSGKLYELRVTGAPDVTFGRDIYTKGGNSYTLNVTGQTLTAAVEAGGIYYAAVTSPTGTGNYTVKLTELADDFPSNASTTGQLSAGGSASGRFEAANDIDWFKLDWAPGQVYQFSADAGATLVLKTIDAKGMISEDDIDPAYGYLAAPGVTAYLAVSGSQAGAYTVSLAPVQDDVGWNKFAPLGTQQAVDGRIDYLGDSDGYTLPVLAGHTYQLTLTAPPAGQYAIPYLQLDVVNPSVQWGGIMREISGTFRTDNATTISRSFKALEDGSVKALVSRNGETGQYTLTATDLGADDFGDSRASAAAVTVGSTTSGRIDADFDVDFIRYTLDAGVSYVFTTGGELAGKLAISGIGLPQYSSTAAIKQYVTPVVSGDYYFGLSSATKGNYTIQSALAADDYAGNASTSGKISVGGKVEGVLESTVDNDWFRVDLVAGKTYDISCPAGQPQLTVHDAQGNLLVTTPQFFDARMAIQYTPTTSAAYYIGVHSSIASGLIATSYSGSNPYTVAVAEGKPDDVAVPRTVALGAEVTGNNESESDVDQFLVTLDKGHVYKLALEAYERGSYGGFYGKLTIDRVAGNTVLESLGVTRSDSGAAYTFVADEAGVYRISLRSSTYSAQGYRFKVEDSGQKDDYANTQPLTPTIAPGDKLAGALDYQGDIDVFSIAVQAGQTMNVALYGAASGLGTLDTGAGLKFESLYGGFYAGNVPHLVFTSSTDTIIPIRVSGSNLGSYVLQVTDVSGDHRSPKLVKGLAGTFFSGSDIVLAFDEALMPAANRYGSFVVFDASGKVVTSAGADNSTQVRIADHTVSIKLPSTLPVGAGYYLSAPDSFATDLAGNAIHLLDGFTFDVVAAATSPGPGNDLYAGRHDGSRIDGGAGRDTVRYDGTAATHKVKAAGDGSFTVAYGNLPADTLVGIERLTFTGGGDALALDVDGTAGMAYRLYRAAFNRAPDQVGAGYWLAQMDQGKSLRDVAQSFLASDEFKARYGAAPTDEQFVASLYQNVLHRAGESTGVDYWNGVLHGGASRADVLVSFSESAENVTAVAAIIGNGYSYTPYS</sequence>
<accession>A0A6L6Q5M0</accession>
<dbReference type="OrthoDB" id="480426at2"/>
<dbReference type="InterPro" id="IPR038255">
    <property type="entry name" value="PBS_linker_sf"/>
</dbReference>
<feature type="domain" description="DUF4214" evidence="1">
    <location>
        <begin position="1132"/>
        <end position="1200"/>
    </location>
</feature>
<dbReference type="Pfam" id="PF13946">
    <property type="entry name" value="DUF4214"/>
    <property type="match status" value="1"/>
</dbReference>
<reference evidence="2 3" key="1">
    <citation type="submission" date="2019-11" db="EMBL/GenBank/DDBJ databases">
        <title>Type strains purchased from KCTC, JCM and DSMZ.</title>
        <authorList>
            <person name="Lu H."/>
        </authorList>
    </citation>
    <scope>NUCLEOTIDE SEQUENCE [LARGE SCALE GENOMIC DNA]</scope>
    <source>
        <strain evidence="2 3">KCTC 42409</strain>
    </source>
</reference>
<dbReference type="InterPro" id="IPR025282">
    <property type="entry name" value="DUF4214"/>
</dbReference>
<dbReference type="EMBL" id="WNLA01000015">
    <property type="protein sequence ID" value="MTW04432.1"/>
    <property type="molecule type" value="Genomic_DNA"/>
</dbReference>
<dbReference type="Gene3D" id="1.10.3130.20">
    <property type="entry name" value="Phycobilisome linker domain"/>
    <property type="match status" value="1"/>
</dbReference>
<evidence type="ECO:0000259" key="1">
    <source>
        <dbReference type="Pfam" id="PF13946"/>
    </source>
</evidence>
<dbReference type="RefSeq" id="WP_155440781.1">
    <property type="nucleotide sequence ID" value="NZ_WNLA01000015.1"/>
</dbReference>
<proteinExistence type="predicted"/>
<comment type="caution">
    <text evidence="2">The sequence shown here is derived from an EMBL/GenBank/DDBJ whole genome shotgun (WGS) entry which is preliminary data.</text>
</comment>
<keyword evidence="3" id="KW-1185">Reference proteome</keyword>
<organism evidence="2 3">
    <name type="scientific">Pseudoduganella ginsengisoli</name>
    <dbReference type="NCBI Taxonomy" id="1462440"/>
    <lineage>
        <taxon>Bacteria</taxon>
        <taxon>Pseudomonadati</taxon>
        <taxon>Pseudomonadota</taxon>
        <taxon>Betaproteobacteria</taxon>
        <taxon>Burkholderiales</taxon>
        <taxon>Oxalobacteraceae</taxon>
        <taxon>Telluria group</taxon>
        <taxon>Pseudoduganella</taxon>
    </lineage>
</organism>
<protein>
    <submittedName>
        <fullName evidence="2">DUF4214 domain-containing protein</fullName>
    </submittedName>
</protein>
<dbReference type="Proteomes" id="UP000484015">
    <property type="component" value="Unassembled WGS sequence"/>
</dbReference>
<dbReference type="AlphaFoldDB" id="A0A6L6Q5M0"/>
<dbReference type="Gene3D" id="2.60.120.380">
    <property type="match status" value="6"/>
</dbReference>
<evidence type="ECO:0000313" key="3">
    <source>
        <dbReference type="Proteomes" id="UP000484015"/>
    </source>
</evidence>
<gene>
    <name evidence="2" type="ORF">GM668_20360</name>
</gene>